<dbReference type="InterPro" id="IPR041492">
    <property type="entry name" value="HAD_2"/>
</dbReference>
<dbReference type="InterPro" id="IPR036412">
    <property type="entry name" value="HAD-like_sf"/>
</dbReference>
<name>A0A1G2MUX7_9BACT</name>
<dbReference type="Gene3D" id="3.40.50.1000">
    <property type="entry name" value="HAD superfamily/HAD-like"/>
    <property type="match status" value="1"/>
</dbReference>
<dbReference type="PANTHER" id="PTHR18901:SF38">
    <property type="entry name" value="PSEUDOURIDINE-5'-PHOSPHATASE"/>
    <property type="match status" value="1"/>
</dbReference>
<sequence length="386" mass="43423">MAWRLLRRNFTVALFDIDDVRRELFGQADIDAPIGSDDNKRMYAAAHEYLFKDAIPQAIRSGAIPIMVATHSRRELYDRAFEVSEKCRATLKFVLLEPPSIEETIRRAESDTTSVSDTKNLAGDPDQMREYQLSTERFLESYKGKTGNYTWIPQGEPEKMVRKALRYVLGTDGREGRIEGLLFDVDGLLVDTERLKFQVWQELVLLHSSSPLTQEEFLPLIGLSGKRVGEEICRIKGFSLSYDAMNEFRRPRTAELRRTSLSAISENVALVREFAEDGSFALGVISSEKRPVLEENLRFCGIRDLFEVVVGEPKDYQRGLDELGLSAETCLAFEDSPNGIAAAKKAGIRCIALPNELTDGLNLDQADLVIRSGEARSAQMILEKMG</sequence>
<evidence type="ECO:0008006" key="3">
    <source>
        <dbReference type="Google" id="ProtNLM"/>
    </source>
</evidence>
<gene>
    <name evidence="1" type="ORF">A3D56_00520</name>
</gene>
<organism evidence="1 2">
    <name type="scientific">Candidatus Taylorbacteria bacterium RIFCSPHIGHO2_02_FULL_45_35</name>
    <dbReference type="NCBI Taxonomy" id="1802311"/>
    <lineage>
        <taxon>Bacteria</taxon>
        <taxon>Candidatus Tayloriibacteriota</taxon>
    </lineage>
</organism>
<dbReference type="SUPFAM" id="SSF52540">
    <property type="entry name" value="P-loop containing nucleoside triphosphate hydrolases"/>
    <property type="match status" value="1"/>
</dbReference>
<dbReference type="InterPro" id="IPR023214">
    <property type="entry name" value="HAD_sf"/>
</dbReference>
<dbReference type="Gene3D" id="1.10.150.240">
    <property type="entry name" value="Putative phosphatase, domain 2"/>
    <property type="match status" value="1"/>
</dbReference>
<dbReference type="InterPro" id="IPR023198">
    <property type="entry name" value="PGP-like_dom2"/>
</dbReference>
<accession>A0A1G2MUX7</accession>
<dbReference type="InterPro" id="IPR027417">
    <property type="entry name" value="P-loop_NTPase"/>
</dbReference>
<evidence type="ECO:0000313" key="1">
    <source>
        <dbReference type="EMBL" id="OHA27665.1"/>
    </source>
</evidence>
<reference evidence="1 2" key="1">
    <citation type="journal article" date="2016" name="Nat. Commun.">
        <title>Thousands of microbial genomes shed light on interconnected biogeochemical processes in an aquifer system.</title>
        <authorList>
            <person name="Anantharaman K."/>
            <person name="Brown C.T."/>
            <person name="Hug L.A."/>
            <person name="Sharon I."/>
            <person name="Castelle C.J."/>
            <person name="Probst A.J."/>
            <person name="Thomas B.C."/>
            <person name="Singh A."/>
            <person name="Wilkins M.J."/>
            <person name="Karaoz U."/>
            <person name="Brodie E.L."/>
            <person name="Williams K.H."/>
            <person name="Hubbard S.S."/>
            <person name="Banfield J.F."/>
        </authorList>
    </citation>
    <scope>NUCLEOTIDE SEQUENCE [LARGE SCALE GENOMIC DNA]</scope>
</reference>
<protein>
    <recommendedName>
        <fullName evidence="3">FCP1 homology domain-containing protein</fullName>
    </recommendedName>
</protein>
<evidence type="ECO:0000313" key="2">
    <source>
        <dbReference type="Proteomes" id="UP000177943"/>
    </source>
</evidence>
<dbReference type="SUPFAM" id="SSF56784">
    <property type="entry name" value="HAD-like"/>
    <property type="match status" value="1"/>
</dbReference>
<dbReference type="InterPro" id="IPR006439">
    <property type="entry name" value="HAD-SF_hydro_IA"/>
</dbReference>
<dbReference type="Proteomes" id="UP000177943">
    <property type="component" value="Unassembled WGS sequence"/>
</dbReference>
<dbReference type="EMBL" id="MHRP01000007">
    <property type="protein sequence ID" value="OHA27665.1"/>
    <property type="molecule type" value="Genomic_DNA"/>
</dbReference>
<dbReference type="Gene3D" id="3.40.50.300">
    <property type="entry name" value="P-loop containing nucleotide triphosphate hydrolases"/>
    <property type="match status" value="1"/>
</dbReference>
<dbReference type="PANTHER" id="PTHR18901">
    <property type="entry name" value="2-DEOXYGLUCOSE-6-PHOSPHATE PHOSPHATASE 2"/>
    <property type="match status" value="1"/>
</dbReference>
<proteinExistence type="predicted"/>
<dbReference type="NCBIfam" id="TIGR01509">
    <property type="entry name" value="HAD-SF-IA-v3"/>
    <property type="match status" value="1"/>
</dbReference>
<dbReference type="AlphaFoldDB" id="A0A1G2MUX7"/>
<comment type="caution">
    <text evidence="1">The sequence shown here is derived from an EMBL/GenBank/DDBJ whole genome shotgun (WGS) entry which is preliminary data.</text>
</comment>
<dbReference type="Pfam" id="PF13419">
    <property type="entry name" value="HAD_2"/>
    <property type="match status" value="1"/>
</dbReference>